<dbReference type="InterPro" id="IPR008922">
    <property type="entry name" value="Di-copper_centre_dom_sf"/>
</dbReference>
<dbReference type="GO" id="GO:0012505">
    <property type="term" value="C:endomembrane system"/>
    <property type="evidence" value="ECO:0007669"/>
    <property type="project" value="UniProtKB-SubCell"/>
</dbReference>
<evidence type="ECO:0000256" key="6">
    <source>
        <dbReference type="ARBA" id="ARBA00023002"/>
    </source>
</evidence>
<dbReference type="EMBL" id="KU193737">
    <property type="protein sequence ID" value="AMB26747.1"/>
    <property type="molecule type" value="mRNA"/>
</dbReference>
<evidence type="ECO:0000256" key="2">
    <source>
        <dbReference type="ARBA" id="ARBA00011906"/>
    </source>
</evidence>
<evidence type="ECO:0000256" key="3">
    <source>
        <dbReference type="ARBA" id="ARBA00022692"/>
    </source>
</evidence>
<evidence type="ECO:0000259" key="18">
    <source>
        <dbReference type="PROSITE" id="PS00498"/>
    </source>
</evidence>
<dbReference type="AlphaFoldDB" id="A0A0Y0HPL2"/>
<comment type="cofactor">
    <cofactor evidence="1">
        <name>Cu(2+)</name>
        <dbReference type="ChEBI" id="CHEBI:29036"/>
    </cofactor>
</comment>
<organism evidence="19">
    <name type="scientific">Leptochiton asellus</name>
    <dbReference type="NCBI Taxonomy" id="211853"/>
    <lineage>
        <taxon>Eukaryota</taxon>
        <taxon>Metazoa</taxon>
        <taxon>Spiralia</taxon>
        <taxon>Lophotrochozoa</taxon>
        <taxon>Mollusca</taxon>
        <taxon>Polyplacophora</taxon>
        <taxon>Neoloricata</taxon>
        <taxon>Lepidopleurida</taxon>
        <taxon>Lepidopleuridae</taxon>
        <taxon>Leptochiton</taxon>
    </lineage>
</organism>
<keyword evidence="6" id="KW-0560">Oxidoreductase</keyword>
<dbReference type="SUPFAM" id="SSF48056">
    <property type="entry name" value="Di-copper centre-containing domain"/>
    <property type="match status" value="1"/>
</dbReference>
<evidence type="ECO:0000256" key="12">
    <source>
        <dbReference type="ARBA" id="ARBA00042251"/>
    </source>
</evidence>
<keyword evidence="5 16" id="KW-0732">Signal</keyword>
<feature type="domain" description="Tyrosinase copper-binding" evidence="17">
    <location>
        <begin position="228"/>
        <end position="245"/>
    </location>
</feature>
<dbReference type="GO" id="GO:0046872">
    <property type="term" value="F:metal ion binding"/>
    <property type="evidence" value="ECO:0007669"/>
    <property type="project" value="UniProtKB-KW"/>
</dbReference>
<feature type="signal peptide" evidence="16">
    <location>
        <begin position="1"/>
        <end position="33"/>
    </location>
</feature>
<dbReference type="GO" id="GO:0043473">
    <property type="term" value="P:pigmentation"/>
    <property type="evidence" value="ECO:0007669"/>
    <property type="project" value="TreeGrafter"/>
</dbReference>
<feature type="compositionally biased region" description="Acidic residues" evidence="14">
    <location>
        <begin position="595"/>
        <end position="604"/>
    </location>
</feature>
<dbReference type="GO" id="GO:0004503">
    <property type="term" value="F:tyrosinase activity"/>
    <property type="evidence" value="ECO:0007669"/>
    <property type="project" value="UniProtKB-EC"/>
</dbReference>
<evidence type="ECO:0000256" key="11">
    <source>
        <dbReference type="ARBA" id="ARBA00039304"/>
    </source>
</evidence>
<proteinExistence type="evidence at transcript level"/>
<evidence type="ECO:0000256" key="5">
    <source>
        <dbReference type="ARBA" id="ARBA00022729"/>
    </source>
</evidence>
<keyword evidence="10" id="KW-0325">Glycoprotein</keyword>
<keyword evidence="3 15" id="KW-0812">Transmembrane</keyword>
<keyword evidence="7" id="KW-0186">Copper</keyword>
<keyword evidence="4" id="KW-0479">Metal-binding</keyword>
<keyword evidence="9 15" id="KW-0472">Membrane</keyword>
<sequence length="604" mass="68222">MYVARSRLNSLTWPESGICFICVLLSIWKGAVGQFPIACVGNATLTNSTCCPIPPGFDSPCGAPFRGKCTEIRDNNEDYSGASSQTANDDRFHWPRKFFIYGCECSGNFAGYMCHECSYGFTGDNCTERIVRIRKNLNKVTPSEKRYILSIMEKARRTQSDYALIDVSKGADPVENVQFVTASVYDYLAYVHYYASRKTIFRTSPDPENTKKPFRCDRPGFSGLDFAHRGSNFPIWHRYYMMVWEKEMQKLSGDIYFTFPYWNWTDAGNTCEVCTNDFLGASNENGSIQQSALTAGWYALCMRESGKCEDCDPKKRYTLIRTPSKVKSASYLPTSETVNFAMSQPIWDFDDYSTSTPNASFRSCLEGYVGIPENATYRLHNQVHMFFGGALNSATSASWDPMFYFHHSFMDKILEMWLRRTGAQPTQLPMTGAPPGHHRNSYLMAYFPVRESSLFFRPSVDLGYTYDDMVENAEVEGMPSSTEEPTRPTDAPSPIIGTGRHIEAPIDDVTSCRDRVAMESQSNDILIRVIVVETAILCVLLLIVISACVHAFTGKKKRRYARVQDDDDDDDEVNEKLLGMEKQQQPVLLSLDAGSETESDDLQT</sequence>
<dbReference type="Pfam" id="PF00264">
    <property type="entry name" value="Tyrosinase"/>
    <property type="match status" value="1"/>
</dbReference>
<dbReference type="EC" id="1.14.18.1" evidence="2"/>
<dbReference type="Gene3D" id="1.10.1280.10">
    <property type="entry name" value="Di-copper center containing domain from catechol oxidase"/>
    <property type="match status" value="1"/>
</dbReference>
<evidence type="ECO:0000256" key="1">
    <source>
        <dbReference type="ARBA" id="ARBA00001973"/>
    </source>
</evidence>
<reference evidence="19" key="1">
    <citation type="journal article" date="2015" name="Evodevo">
        <title>Posterior eyespots in larval chitons have a molecular identity similar to anterior cerebral eyes in other bilaterians.</title>
        <authorList>
            <person name="Voecking O."/>
            <person name="Kourtesis I."/>
            <person name="Hausen H."/>
        </authorList>
    </citation>
    <scope>NUCLEOTIDE SEQUENCE</scope>
</reference>
<dbReference type="PROSITE" id="PS00497">
    <property type="entry name" value="TYROSINASE_1"/>
    <property type="match status" value="1"/>
</dbReference>
<evidence type="ECO:0000259" key="17">
    <source>
        <dbReference type="PROSITE" id="PS00497"/>
    </source>
</evidence>
<evidence type="ECO:0000256" key="8">
    <source>
        <dbReference type="ARBA" id="ARBA00023033"/>
    </source>
</evidence>
<evidence type="ECO:0000313" key="19">
    <source>
        <dbReference type="EMBL" id="AMB26747.1"/>
    </source>
</evidence>
<evidence type="ECO:0000256" key="14">
    <source>
        <dbReference type="SAM" id="MobiDB-lite"/>
    </source>
</evidence>
<dbReference type="PANTHER" id="PTHR11474">
    <property type="entry name" value="TYROSINASE FAMILY MEMBER"/>
    <property type="match status" value="1"/>
</dbReference>
<comment type="subcellular location">
    <subcellularLocation>
        <location evidence="13">Endomembrane system</location>
        <topology evidence="13">Single-pass type I membrane protein</topology>
    </subcellularLocation>
</comment>
<keyword evidence="8" id="KW-0503">Monooxygenase</keyword>
<keyword evidence="15" id="KW-1133">Transmembrane helix</keyword>
<dbReference type="InterPro" id="IPR002227">
    <property type="entry name" value="Tyrosinase_Cu-bd"/>
</dbReference>
<evidence type="ECO:0000256" key="15">
    <source>
        <dbReference type="SAM" id="Phobius"/>
    </source>
</evidence>
<dbReference type="PANTHER" id="PTHR11474:SF124">
    <property type="entry name" value="TYROSINASE"/>
    <property type="match status" value="1"/>
</dbReference>
<evidence type="ECO:0000256" key="13">
    <source>
        <dbReference type="ARBA" id="ARBA00046288"/>
    </source>
</evidence>
<evidence type="ECO:0000256" key="4">
    <source>
        <dbReference type="ARBA" id="ARBA00022723"/>
    </source>
</evidence>
<feature type="chain" id="PRO_5007072917" description="Tyrosinase" evidence="16">
    <location>
        <begin position="34"/>
        <end position="604"/>
    </location>
</feature>
<name>A0A0Y0HPL2_9MOLL</name>
<evidence type="ECO:0000256" key="16">
    <source>
        <dbReference type="SAM" id="SignalP"/>
    </source>
</evidence>
<dbReference type="PRINTS" id="PR00092">
    <property type="entry name" value="TYROSINASE"/>
</dbReference>
<evidence type="ECO:0000256" key="9">
    <source>
        <dbReference type="ARBA" id="ARBA00023136"/>
    </source>
</evidence>
<feature type="transmembrane region" description="Helical" evidence="15">
    <location>
        <begin position="525"/>
        <end position="552"/>
    </location>
</feature>
<feature type="region of interest" description="Disordered" evidence="14">
    <location>
        <begin position="476"/>
        <end position="499"/>
    </location>
</feature>
<evidence type="ECO:0000256" key="7">
    <source>
        <dbReference type="ARBA" id="ARBA00023008"/>
    </source>
</evidence>
<feature type="region of interest" description="Disordered" evidence="14">
    <location>
        <begin position="582"/>
        <end position="604"/>
    </location>
</feature>
<accession>A0A0Y0HPL2</accession>
<dbReference type="GO" id="GO:0042438">
    <property type="term" value="P:melanin biosynthetic process"/>
    <property type="evidence" value="ECO:0007669"/>
    <property type="project" value="TreeGrafter"/>
</dbReference>
<dbReference type="InterPro" id="IPR050316">
    <property type="entry name" value="Tyrosinase/Hemocyanin"/>
</dbReference>
<dbReference type="PROSITE" id="PS00498">
    <property type="entry name" value="TYROSINASE_2"/>
    <property type="match status" value="1"/>
</dbReference>
<evidence type="ECO:0000256" key="10">
    <source>
        <dbReference type="ARBA" id="ARBA00023180"/>
    </source>
</evidence>
<protein>
    <recommendedName>
        <fullName evidence="11">Tyrosinase</fullName>
        <ecNumber evidence="2">1.14.18.1</ecNumber>
    </recommendedName>
    <alternativeName>
        <fullName evidence="12">Monophenol monooxygenase</fullName>
    </alternativeName>
</protein>
<feature type="domain" description="Tyrosinase copper-binding" evidence="18">
    <location>
        <begin position="400"/>
        <end position="411"/>
    </location>
</feature>